<name>A0A0U5BJJ6_9BACL</name>
<dbReference type="PANTHER" id="PTHR30349:SF41">
    <property type="entry name" value="INTEGRASE_RECOMBINASE PROTEIN MJ0367-RELATED"/>
    <property type="match status" value="1"/>
</dbReference>
<dbReference type="KEGG" id="asoc:CB4_02540"/>
<keyword evidence="6" id="KW-1185">Reference proteome</keyword>
<sequence length="288" mass="33497">MKFHFSYHTDYETYLMEQNRADLTIASYMMEMTIFFAWLARVHPHLELHQIGYKIVTAFIDEELQEGRQVSTVNKKISALKSYFHFLWLKGYIGLDPCAKLKRRPDLKEEQAFAFTDEEVDVLFQTIEYDAAAKHKEDAYLRNMALVTLFVWGGLRIQEAANLLWREIVWEGESAIIGISLGNMRRIALTAQESRFLQRYTERPGVHDSPFVFTSRQGEKISPRSIQFILNSLGTKAGLHVHAQKLRNTYVIRKLLAGYSRDDVADMLGIEQLILPDTVWDEVQAMRR</sequence>
<dbReference type="SUPFAM" id="SSF56349">
    <property type="entry name" value="DNA breaking-rejoining enzymes"/>
    <property type="match status" value="1"/>
</dbReference>
<keyword evidence="4" id="KW-0233">DNA recombination</keyword>
<evidence type="ECO:0000313" key="5">
    <source>
        <dbReference type="EMBL" id="BAU28366.1"/>
    </source>
</evidence>
<dbReference type="RefSeq" id="WP_096466128.1">
    <property type="nucleotide sequence ID" value="NZ_AP017312.1"/>
</dbReference>
<dbReference type="InterPro" id="IPR044068">
    <property type="entry name" value="CB"/>
</dbReference>
<proteinExistence type="inferred from homology"/>
<dbReference type="InterPro" id="IPR013762">
    <property type="entry name" value="Integrase-like_cat_sf"/>
</dbReference>
<dbReference type="OrthoDB" id="283809at2"/>
<keyword evidence="2" id="KW-0229">DNA integration</keyword>
<dbReference type="Gene3D" id="1.10.150.130">
    <property type="match status" value="1"/>
</dbReference>
<dbReference type="CDD" id="cd00397">
    <property type="entry name" value="DNA_BRE_C"/>
    <property type="match status" value="1"/>
</dbReference>
<dbReference type="Proteomes" id="UP000217696">
    <property type="component" value="Chromosome"/>
</dbReference>
<dbReference type="GO" id="GO:0003677">
    <property type="term" value="F:DNA binding"/>
    <property type="evidence" value="ECO:0007669"/>
    <property type="project" value="UniProtKB-UniRule"/>
</dbReference>
<dbReference type="GO" id="GO:0015074">
    <property type="term" value="P:DNA integration"/>
    <property type="evidence" value="ECO:0007669"/>
    <property type="project" value="UniProtKB-KW"/>
</dbReference>
<protein>
    <submittedName>
        <fullName evidence="5">Tyrosine recombinase XerC</fullName>
    </submittedName>
</protein>
<comment type="similarity">
    <text evidence="1">Belongs to the 'phage' integrase family.</text>
</comment>
<dbReference type="Pfam" id="PF02899">
    <property type="entry name" value="Phage_int_SAM_1"/>
    <property type="match status" value="1"/>
</dbReference>
<dbReference type="InterPro" id="IPR050090">
    <property type="entry name" value="Tyrosine_recombinase_XerCD"/>
</dbReference>
<dbReference type="InterPro" id="IPR010998">
    <property type="entry name" value="Integrase_recombinase_N"/>
</dbReference>
<dbReference type="EMBL" id="AP017312">
    <property type="protein sequence ID" value="BAU28366.1"/>
    <property type="molecule type" value="Genomic_DNA"/>
</dbReference>
<evidence type="ECO:0000256" key="1">
    <source>
        <dbReference type="ARBA" id="ARBA00008857"/>
    </source>
</evidence>
<evidence type="ECO:0000313" key="6">
    <source>
        <dbReference type="Proteomes" id="UP000217696"/>
    </source>
</evidence>
<evidence type="ECO:0000256" key="2">
    <source>
        <dbReference type="ARBA" id="ARBA00022908"/>
    </source>
</evidence>
<accession>A0A0U5BJJ6</accession>
<keyword evidence="3" id="KW-0238">DNA-binding</keyword>
<dbReference type="PROSITE" id="PS51898">
    <property type="entry name" value="TYR_RECOMBINASE"/>
    <property type="match status" value="1"/>
</dbReference>
<organism evidence="5 6">
    <name type="scientific">Aneurinibacillus soli</name>
    <dbReference type="NCBI Taxonomy" id="1500254"/>
    <lineage>
        <taxon>Bacteria</taxon>
        <taxon>Bacillati</taxon>
        <taxon>Bacillota</taxon>
        <taxon>Bacilli</taxon>
        <taxon>Bacillales</taxon>
        <taxon>Paenibacillaceae</taxon>
        <taxon>Aneurinibacillus group</taxon>
        <taxon>Aneurinibacillus</taxon>
    </lineage>
</organism>
<evidence type="ECO:0000256" key="3">
    <source>
        <dbReference type="ARBA" id="ARBA00023125"/>
    </source>
</evidence>
<dbReference type="InterPro" id="IPR004107">
    <property type="entry name" value="Integrase_SAM-like_N"/>
</dbReference>
<dbReference type="Gene3D" id="1.10.443.10">
    <property type="entry name" value="Intergrase catalytic core"/>
    <property type="match status" value="1"/>
</dbReference>
<dbReference type="PANTHER" id="PTHR30349">
    <property type="entry name" value="PHAGE INTEGRASE-RELATED"/>
    <property type="match status" value="1"/>
</dbReference>
<evidence type="ECO:0000256" key="4">
    <source>
        <dbReference type="ARBA" id="ARBA00023172"/>
    </source>
</evidence>
<gene>
    <name evidence="5" type="primary">xerC_2</name>
    <name evidence="5" type="ORF">CB4_02540</name>
</gene>
<dbReference type="AlphaFoldDB" id="A0A0U5BJJ6"/>
<reference evidence="5 6" key="1">
    <citation type="submission" date="2015-12" db="EMBL/GenBank/DDBJ databases">
        <title>Genome sequence of Aneurinibacillus soli.</title>
        <authorList>
            <person name="Lee J.S."/>
            <person name="Lee K.C."/>
            <person name="Kim K.K."/>
            <person name="Lee B.W."/>
        </authorList>
    </citation>
    <scope>NUCLEOTIDE SEQUENCE [LARGE SCALE GENOMIC DNA]</scope>
    <source>
        <strain evidence="5 6">CB4</strain>
    </source>
</reference>
<dbReference type="InterPro" id="IPR002104">
    <property type="entry name" value="Integrase_catalytic"/>
</dbReference>
<dbReference type="Pfam" id="PF00589">
    <property type="entry name" value="Phage_integrase"/>
    <property type="match status" value="1"/>
</dbReference>
<dbReference type="GO" id="GO:0006310">
    <property type="term" value="P:DNA recombination"/>
    <property type="evidence" value="ECO:0007669"/>
    <property type="project" value="UniProtKB-KW"/>
</dbReference>
<dbReference type="InterPro" id="IPR011010">
    <property type="entry name" value="DNA_brk_join_enz"/>
</dbReference>
<dbReference type="PROSITE" id="PS51900">
    <property type="entry name" value="CB"/>
    <property type="match status" value="1"/>
</dbReference>